<evidence type="ECO:0000313" key="2">
    <source>
        <dbReference type="Proteomes" id="UP001499990"/>
    </source>
</evidence>
<dbReference type="Proteomes" id="UP001499990">
    <property type="component" value="Unassembled WGS sequence"/>
</dbReference>
<dbReference type="EMBL" id="BAAAYL010000003">
    <property type="protein sequence ID" value="GAA3380985.1"/>
    <property type="molecule type" value="Genomic_DNA"/>
</dbReference>
<organism evidence="1 2">
    <name type="scientific">Streptomyces sannanensis</name>
    <dbReference type="NCBI Taxonomy" id="285536"/>
    <lineage>
        <taxon>Bacteria</taxon>
        <taxon>Bacillati</taxon>
        <taxon>Actinomycetota</taxon>
        <taxon>Actinomycetes</taxon>
        <taxon>Kitasatosporales</taxon>
        <taxon>Streptomycetaceae</taxon>
        <taxon>Streptomyces</taxon>
    </lineage>
</organism>
<sequence length="163" mass="17949">MPQLRTPGHRTPVRVGPGTTLLRGATVTFRLAPGWRMAKWCVEALNLWQSRFRWGDQLMTNYACTACPFQAEGLEDLQRHSQETGHVGICKSEAASTGGKLSKLTKRLVVAQGVTLTALGASIWACTYLYAKWQVAEAEIAYLKSPSGAGRNLKNQDKGRDKE</sequence>
<evidence type="ECO:0000313" key="1">
    <source>
        <dbReference type="EMBL" id="GAA3380985.1"/>
    </source>
</evidence>
<name>A0ABP6SNI0_9ACTN</name>
<evidence type="ECO:0008006" key="3">
    <source>
        <dbReference type="Google" id="ProtNLM"/>
    </source>
</evidence>
<proteinExistence type="predicted"/>
<gene>
    <name evidence="1" type="ORF">GCM10020367_70460</name>
</gene>
<reference evidence="2" key="1">
    <citation type="journal article" date="2019" name="Int. J. Syst. Evol. Microbiol.">
        <title>The Global Catalogue of Microorganisms (GCM) 10K type strain sequencing project: providing services to taxonomists for standard genome sequencing and annotation.</title>
        <authorList>
            <consortium name="The Broad Institute Genomics Platform"/>
            <consortium name="The Broad Institute Genome Sequencing Center for Infectious Disease"/>
            <person name="Wu L."/>
            <person name="Ma J."/>
        </authorList>
    </citation>
    <scope>NUCLEOTIDE SEQUENCE [LARGE SCALE GENOMIC DNA]</scope>
    <source>
        <strain evidence="2">JCM 9651</strain>
    </source>
</reference>
<keyword evidence="2" id="KW-1185">Reference proteome</keyword>
<protein>
    <recommendedName>
        <fullName evidence="3">C2H2-type domain-containing protein</fullName>
    </recommendedName>
</protein>
<accession>A0ABP6SNI0</accession>
<comment type="caution">
    <text evidence="1">The sequence shown here is derived from an EMBL/GenBank/DDBJ whole genome shotgun (WGS) entry which is preliminary data.</text>
</comment>